<dbReference type="STRING" id="1676925.ENSPKIP00000036115"/>
<dbReference type="GeneTree" id="ENSGT00940000177910"/>
<protein>
    <submittedName>
        <fullName evidence="1">Uncharacterized protein</fullName>
    </submittedName>
</protein>
<dbReference type="InterPro" id="IPR003109">
    <property type="entry name" value="GoLoco_motif"/>
</dbReference>
<dbReference type="Gene3D" id="1.25.40.10">
    <property type="entry name" value="Tetratricopeptide repeat domain"/>
    <property type="match status" value="1"/>
</dbReference>
<dbReference type="PROSITE" id="PS50877">
    <property type="entry name" value="GOLOCO"/>
    <property type="match status" value="1"/>
</dbReference>
<sequence length="111" mass="12453">MDQFFNLVADTQRCRLDDQRVSIEVLPGLRLTSNSVQDTEMDQLFNLVTNAQRSRLDDQRVSIETLPGLHISAGSDQNGQVKMATGQTANKLNSMVRMHADSQLYALSKRT</sequence>
<dbReference type="PANTHER" id="PTHR47503">
    <property type="entry name" value="PURKINJE CELL PROTEIN 2"/>
    <property type="match status" value="1"/>
</dbReference>
<accession>A0A3B3T0C6</accession>
<proteinExistence type="predicted"/>
<dbReference type="InterPro" id="IPR042168">
    <property type="entry name" value="Pcp2"/>
</dbReference>
<dbReference type="Proteomes" id="UP000261540">
    <property type="component" value="Unplaced"/>
</dbReference>
<organism evidence="1 2">
    <name type="scientific">Paramormyrops kingsleyae</name>
    <dbReference type="NCBI Taxonomy" id="1676925"/>
    <lineage>
        <taxon>Eukaryota</taxon>
        <taxon>Metazoa</taxon>
        <taxon>Chordata</taxon>
        <taxon>Craniata</taxon>
        <taxon>Vertebrata</taxon>
        <taxon>Euteleostomi</taxon>
        <taxon>Actinopterygii</taxon>
        <taxon>Neopterygii</taxon>
        <taxon>Teleostei</taxon>
        <taxon>Osteoglossocephala</taxon>
        <taxon>Osteoglossomorpha</taxon>
        <taxon>Osteoglossiformes</taxon>
        <taxon>Mormyridae</taxon>
        <taxon>Paramormyrops</taxon>
    </lineage>
</organism>
<reference evidence="1" key="2">
    <citation type="submission" date="2025-09" db="UniProtKB">
        <authorList>
            <consortium name="Ensembl"/>
        </authorList>
    </citation>
    <scope>IDENTIFICATION</scope>
</reference>
<evidence type="ECO:0000313" key="2">
    <source>
        <dbReference type="Proteomes" id="UP000261540"/>
    </source>
</evidence>
<dbReference type="InterPro" id="IPR011990">
    <property type="entry name" value="TPR-like_helical_dom_sf"/>
</dbReference>
<dbReference type="AlphaFoldDB" id="A0A3B3T0C6"/>
<evidence type="ECO:0000313" key="1">
    <source>
        <dbReference type="Ensembl" id="ENSPKIP00000036115.1"/>
    </source>
</evidence>
<dbReference type="SMART" id="SM00390">
    <property type="entry name" value="GoLoco"/>
    <property type="match status" value="2"/>
</dbReference>
<name>A0A3B3T0C6_9TELE</name>
<dbReference type="Ensembl" id="ENSPKIT00000017055.1">
    <property type="protein sequence ID" value="ENSPKIP00000036115.1"/>
    <property type="gene ID" value="ENSPKIG00000014801.1"/>
</dbReference>
<dbReference type="GO" id="GO:0005085">
    <property type="term" value="F:guanyl-nucleotide exchange factor activity"/>
    <property type="evidence" value="ECO:0007669"/>
    <property type="project" value="InterPro"/>
</dbReference>
<reference evidence="1" key="1">
    <citation type="submission" date="2025-08" db="UniProtKB">
        <authorList>
            <consortium name="Ensembl"/>
        </authorList>
    </citation>
    <scope>IDENTIFICATION</scope>
</reference>
<dbReference type="PANTHER" id="PTHR47503:SF1">
    <property type="entry name" value="PURKINJE CELL PROTEIN 2 HOMOLOG"/>
    <property type="match status" value="1"/>
</dbReference>
<keyword evidence="2" id="KW-1185">Reference proteome</keyword>